<dbReference type="Proteomes" id="UP001059934">
    <property type="component" value="Chromosome"/>
</dbReference>
<keyword evidence="2 5" id="KW-0645">Protease</keyword>
<protein>
    <submittedName>
        <fullName evidence="9">Carboxy terminal-processing peptidase</fullName>
        <ecNumber evidence="9">3.4.21.102</ecNumber>
    </submittedName>
</protein>
<dbReference type="GO" id="GO:0004252">
    <property type="term" value="F:serine-type endopeptidase activity"/>
    <property type="evidence" value="ECO:0007669"/>
    <property type="project" value="UniProtKB-EC"/>
</dbReference>
<feature type="signal peptide" evidence="7">
    <location>
        <begin position="1"/>
        <end position="20"/>
    </location>
</feature>
<proteinExistence type="inferred from homology"/>
<dbReference type="EC" id="3.4.21.102" evidence="9"/>
<keyword evidence="4 5" id="KW-0720">Serine protease</keyword>
<sequence>MLRAILAFVLTVSFSLTAVAIAPIEKQSDQTALYREILDRLATRHYRGQDINDELSQRYLSNYIEMLDPMKSYFLQSDIEEFNQWSTKLDDLARRGDVTPGFVMFNRLRDRLLEQLKANIELLESDYEFDYSVDETIVLDGEERQWLQSASEQRDYWRKRIKDSMIRLLLNDKEPVKARELLIKRFTNQITQMEQRDSQDVFQLYANALATLYDPHTSYFSPRTTENFQINMSLSLEGIGAELRTVDEYTKVARVIPGGPADMQGILKASDKIIAVGQGEEELVDVIGWRIDDVVRLIRGAKDTVVRLELIEGGSDSADSTKIIAIVRDKVKLEEKSAQSKIININQNGVDLKLGVIDIPAFYMDFDAYRKRDPEYKSTTRDVYKLLGELREEQVDGIVLDLRNNGGGSLHEATMLTDLFIDTGPVVQIRNAYQQVSRDQRAMMRAAYNGPLLVLINRLSASASEIFAGALQDYGRAVVVGSQSFGKGTVQDVTGLSSGQLKLTVSKFYRVSGDSTQHRGVVPDIELPSLYDKAEVGESQQDNALPWDNIHSVPFKPMPGVKQYFAALTAEHERRIASDPDFVHLVNTLELSNSWDAEQAVSLNIEKRRARSRDWDKQRFLLENKRRKLKGLELYADQKAWKSDNKGAEDDDETLAEGDDKTNAEDKIESIVDKAPSTESLIDSENDSLADGEAKAEDDKEEEDIAETDPILQEAGHILADQIRLQAKPASKHMLVHSEKVEK</sequence>
<keyword evidence="3 5" id="KW-0378">Hydrolase</keyword>
<dbReference type="PANTHER" id="PTHR32060">
    <property type="entry name" value="TAIL-SPECIFIC PROTEASE"/>
    <property type="match status" value="1"/>
</dbReference>
<name>A0ABY5TJC9_9GAMM</name>
<dbReference type="InterPro" id="IPR040573">
    <property type="entry name" value="TSP_N"/>
</dbReference>
<evidence type="ECO:0000256" key="7">
    <source>
        <dbReference type="SAM" id="SignalP"/>
    </source>
</evidence>
<feature type="chain" id="PRO_5045228826" evidence="7">
    <location>
        <begin position="21"/>
        <end position="743"/>
    </location>
</feature>
<evidence type="ECO:0000256" key="1">
    <source>
        <dbReference type="ARBA" id="ARBA00009179"/>
    </source>
</evidence>
<dbReference type="Pfam" id="PF17804">
    <property type="entry name" value="TSP_NTD"/>
    <property type="match status" value="1"/>
</dbReference>
<dbReference type="SMART" id="SM00228">
    <property type="entry name" value="PDZ"/>
    <property type="match status" value="1"/>
</dbReference>
<keyword evidence="10" id="KW-1185">Reference proteome</keyword>
<dbReference type="Gene3D" id="3.30.750.44">
    <property type="match status" value="1"/>
</dbReference>
<organism evidence="9 10">
    <name type="scientific">SAR92 clade bacterium H455</name>
    <dbReference type="NCBI Taxonomy" id="2974818"/>
    <lineage>
        <taxon>Bacteria</taxon>
        <taxon>Pseudomonadati</taxon>
        <taxon>Pseudomonadota</taxon>
        <taxon>Gammaproteobacteria</taxon>
        <taxon>Cellvibrionales</taxon>
        <taxon>Porticoccaceae</taxon>
        <taxon>SAR92 clade</taxon>
    </lineage>
</organism>
<dbReference type="SUPFAM" id="SSF50156">
    <property type="entry name" value="PDZ domain-like"/>
    <property type="match status" value="1"/>
</dbReference>
<dbReference type="InterPro" id="IPR029045">
    <property type="entry name" value="ClpP/crotonase-like_dom_sf"/>
</dbReference>
<dbReference type="InterPro" id="IPR020992">
    <property type="entry name" value="Tail_Prtase_C"/>
</dbReference>
<dbReference type="Gene3D" id="3.90.226.10">
    <property type="entry name" value="2-enoyl-CoA Hydratase, Chain A, domain 1"/>
    <property type="match status" value="1"/>
</dbReference>
<dbReference type="CDD" id="cd06782">
    <property type="entry name" value="cpPDZ_CPP-like"/>
    <property type="match status" value="1"/>
</dbReference>
<dbReference type="Gene3D" id="2.30.42.10">
    <property type="match status" value="1"/>
</dbReference>
<dbReference type="Pfam" id="PF11818">
    <property type="entry name" value="DUF3340"/>
    <property type="match status" value="1"/>
</dbReference>
<dbReference type="InterPro" id="IPR005151">
    <property type="entry name" value="Tail-specific_protease"/>
</dbReference>
<dbReference type="EMBL" id="CP103416">
    <property type="protein sequence ID" value="UVW33987.1"/>
    <property type="molecule type" value="Genomic_DNA"/>
</dbReference>
<dbReference type="NCBIfam" id="TIGR00225">
    <property type="entry name" value="prc"/>
    <property type="match status" value="1"/>
</dbReference>
<accession>A0ABY5TJC9</accession>
<keyword evidence="7" id="KW-0732">Signal</keyword>
<evidence type="ECO:0000313" key="10">
    <source>
        <dbReference type="Proteomes" id="UP001059934"/>
    </source>
</evidence>
<dbReference type="SUPFAM" id="SSF52096">
    <property type="entry name" value="ClpP/crotonase"/>
    <property type="match status" value="1"/>
</dbReference>
<evidence type="ECO:0000256" key="4">
    <source>
        <dbReference type="ARBA" id="ARBA00022825"/>
    </source>
</evidence>
<dbReference type="PROSITE" id="PS50106">
    <property type="entry name" value="PDZ"/>
    <property type="match status" value="1"/>
</dbReference>
<dbReference type="InterPro" id="IPR001478">
    <property type="entry name" value="PDZ"/>
</dbReference>
<dbReference type="InterPro" id="IPR036034">
    <property type="entry name" value="PDZ_sf"/>
</dbReference>
<gene>
    <name evidence="9" type="ORF">NYF23_08040</name>
</gene>
<reference evidence="9" key="1">
    <citation type="submission" date="2022-08" db="EMBL/GenBank/DDBJ databases">
        <title>Catabolic pathway analysis in culturable SAR92 clade bacteria reveals their overlooked roles in DMSP degradation in coastal seas.</title>
        <authorList>
            <person name="He X."/>
            <person name="Zhang X."/>
            <person name="Zhang Y."/>
        </authorList>
    </citation>
    <scope>NUCLEOTIDE SEQUENCE</scope>
    <source>
        <strain evidence="9">H455</strain>
    </source>
</reference>
<dbReference type="InterPro" id="IPR004447">
    <property type="entry name" value="Peptidase_S41A"/>
</dbReference>
<dbReference type="Pfam" id="PF03572">
    <property type="entry name" value="Peptidase_S41"/>
    <property type="match status" value="1"/>
</dbReference>
<evidence type="ECO:0000259" key="8">
    <source>
        <dbReference type="PROSITE" id="PS50106"/>
    </source>
</evidence>
<dbReference type="PANTHER" id="PTHR32060:SF22">
    <property type="entry name" value="CARBOXYL-TERMINAL-PROCESSING PEPTIDASE 3, CHLOROPLASTIC"/>
    <property type="match status" value="1"/>
</dbReference>
<dbReference type="Pfam" id="PF00595">
    <property type="entry name" value="PDZ"/>
    <property type="match status" value="1"/>
</dbReference>
<dbReference type="CDD" id="cd07560">
    <property type="entry name" value="Peptidase_S41_CPP"/>
    <property type="match status" value="1"/>
</dbReference>
<comment type="similarity">
    <text evidence="1 5">Belongs to the peptidase S41A family.</text>
</comment>
<evidence type="ECO:0000256" key="3">
    <source>
        <dbReference type="ARBA" id="ARBA00022801"/>
    </source>
</evidence>
<feature type="region of interest" description="Disordered" evidence="6">
    <location>
        <begin position="642"/>
        <end position="704"/>
    </location>
</feature>
<evidence type="ECO:0000313" key="9">
    <source>
        <dbReference type="EMBL" id="UVW33987.1"/>
    </source>
</evidence>
<evidence type="ECO:0000256" key="2">
    <source>
        <dbReference type="ARBA" id="ARBA00022670"/>
    </source>
</evidence>
<evidence type="ECO:0000256" key="5">
    <source>
        <dbReference type="RuleBase" id="RU004404"/>
    </source>
</evidence>
<evidence type="ECO:0000256" key="6">
    <source>
        <dbReference type="SAM" id="MobiDB-lite"/>
    </source>
</evidence>
<feature type="compositionally biased region" description="Basic and acidic residues" evidence="6">
    <location>
        <begin position="658"/>
        <end position="672"/>
    </location>
</feature>
<dbReference type="SMART" id="SM00245">
    <property type="entry name" value="TSPc"/>
    <property type="match status" value="1"/>
</dbReference>
<feature type="domain" description="PDZ" evidence="8">
    <location>
        <begin position="229"/>
        <end position="305"/>
    </location>
</feature>